<proteinExistence type="predicted"/>
<evidence type="ECO:0000313" key="2">
    <source>
        <dbReference type="Proteomes" id="UP000274556"/>
    </source>
</evidence>
<dbReference type="OrthoDB" id="6194308at2"/>
<dbReference type="Gene3D" id="3.40.50.1110">
    <property type="entry name" value="SGNH hydrolase"/>
    <property type="match status" value="1"/>
</dbReference>
<dbReference type="Proteomes" id="UP000274556">
    <property type="component" value="Unassembled WGS sequence"/>
</dbReference>
<dbReference type="SUPFAM" id="SSF52266">
    <property type="entry name" value="SGNH hydrolase"/>
    <property type="match status" value="1"/>
</dbReference>
<dbReference type="GO" id="GO:0016788">
    <property type="term" value="F:hydrolase activity, acting on ester bonds"/>
    <property type="evidence" value="ECO:0007669"/>
    <property type="project" value="UniProtKB-ARBA"/>
</dbReference>
<evidence type="ECO:0000313" key="1">
    <source>
        <dbReference type="EMBL" id="RKT37895.1"/>
    </source>
</evidence>
<protein>
    <recommendedName>
        <fullName evidence="3">GDSL-like lipase/acylhydrolase family protein</fullName>
    </recommendedName>
</protein>
<name>A0A495UNS5_9GAMM</name>
<evidence type="ECO:0008006" key="3">
    <source>
        <dbReference type="Google" id="ProtNLM"/>
    </source>
</evidence>
<dbReference type="InterPro" id="IPR036514">
    <property type="entry name" value="SGNH_hydro_sf"/>
</dbReference>
<keyword evidence="2" id="KW-1185">Reference proteome</keyword>
<comment type="caution">
    <text evidence="1">The sequence shown here is derived from an EMBL/GenBank/DDBJ whole genome shotgun (WGS) entry which is preliminary data.</text>
</comment>
<dbReference type="AlphaFoldDB" id="A0A495UNS5"/>
<organism evidence="1 2">
    <name type="scientific">Thiocapsa rosea</name>
    <dbReference type="NCBI Taxonomy" id="69360"/>
    <lineage>
        <taxon>Bacteria</taxon>
        <taxon>Pseudomonadati</taxon>
        <taxon>Pseudomonadota</taxon>
        <taxon>Gammaproteobacteria</taxon>
        <taxon>Chromatiales</taxon>
        <taxon>Chromatiaceae</taxon>
        <taxon>Thiocapsa</taxon>
    </lineage>
</organism>
<accession>A0A495UNS5</accession>
<dbReference type="RefSeq" id="WP_147431240.1">
    <property type="nucleotide sequence ID" value="NZ_RBXL01000002.1"/>
</dbReference>
<reference evidence="1 2" key="1">
    <citation type="submission" date="2018-10" db="EMBL/GenBank/DDBJ databases">
        <title>Genomic Encyclopedia of Archaeal and Bacterial Type Strains, Phase II (KMG-II): from individual species to whole genera.</title>
        <authorList>
            <person name="Goeker M."/>
        </authorList>
    </citation>
    <scope>NUCLEOTIDE SEQUENCE [LARGE SCALE GENOMIC DNA]</scope>
    <source>
        <strain evidence="1 2">DSM 235</strain>
    </source>
</reference>
<sequence length="289" mass="32041">MSRRGRHRPSIVPWHEYLRQVFDHEGFPTFPDLNLLAEGDSWFTISGIPSYNLLFELRFRKQTRIVNCGSPGDTIVSMASIARSQQLREALSPGIQRWDAILLSGGGNDLINAAGKIVLPKSDRPTHPGNPADYCDAAELGALLDDVQDGYRRIAAMRDVPGGPSRGVPILAHTYDYATPRDAPAIFIFGSLGPWLHRAFNDRDIPPADRVKLADYLTDRLAERILELTVGSKKIPEFHVLDTRGTLTPAMLGHRGDSHDWQNEIHPNGGGYEKLAKRIEPVLEGLLGL</sequence>
<gene>
    <name evidence="1" type="ORF">BDD21_5406</name>
</gene>
<dbReference type="EMBL" id="RBXL01000002">
    <property type="protein sequence ID" value="RKT37895.1"/>
    <property type="molecule type" value="Genomic_DNA"/>
</dbReference>